<dbReference type="InterPro" id="IPR011020">
    <property type="entry name" value="HTTM-like"/>
</dbReference>
<feature type="transmembrane region" description="Helical" evidence="5">
    <location>
        <begin position="153"/>
        <end position="171"/>
    </location>
</feature>
<dbReference type="InterPro" id="IPR052964">
    <property type="entry name" value="Sporulation_signal_mat"/>
</dbReference>
<dbReference type="InterPro" id="IPR007263">
    <property type="entry name" value="DCC1-like"/>
</dbReference>
<feature type="domain" description="HTTM-like" evidence="6">
    <location>
        <begin position="14"/>
        <end position="277"/>
    </location>
</feature>
<comment type="subcellular location">
    <subcellularLocation>
        <location evidence="1">Endomembrane system</location>
        <topology evidence="1">Multi-pass membrane protein</topology>
    </subcellularLocation>
</comment>
<proteinExistence type="predicted"/>
<evidence type="ECO:0000256" key="5">
    <source>
        <dbReference type="SAM" id="Phobius"/>
    </source>
</evidence>
<gene>
    <name evidence="7" type="ORF">MECH1_V1_1389</name>
</gene>
<keyword evidence="8" id="KW-1185">Reference proteome</keyword>
<feature type="transmembrane region" description="Helical" evidence="5">
    <location>
        <begin position="61"/>
        <end position="79"/>
    </location>
</feature>
<name>A0ABM9NHR8_9GAMM</name>
<evidence type="ECO:0000259" key="6">
    <source>
        <dbReference type="SMART" id="SM00752"/>
    </source>
</evidence>
<dbReference type="PANTHER" id="PTHR39535">
    <property type="entry name" value="SPORULATION-DELAYING PROTEIN SDPB"/>
    <property type="match status" value="1"/>
</dbReference>
<evidence type="ECO:0000313" key="8">
    <source>
        <dbReference type="Proteomes" id="UP001497493"/>
    </source>
</evidence>
<dbReference type="Pfam" id="PF05090">
    <property type="entry name" value="HTTM"/>
    <property type="match status" value="1"/>
</dbReference>
<feature type="transmembrane region" description="Helical" evidence="5">
    <location>
        <begin position="86"/>
        <end position="103"/>
    </location>
</feature>
<evidence type="ECO:0000256" key="1">
    <source>
        <dbReference type="ARBA" id="ARBA00004127"/>
    </source>
</evidence>
<protein>
    <submittedName>
        <fullName evidence="7">Predicted thiol-disulfide oxidoreductase YuxK, DCC family</fullName>
    </submittedName>
</protein>
<reference evidence="7 8" key="1">
    <citation type="submission" date="2024-04" db="EMBL/GenBank/DDBJ databases">
        <authorList>
            <person name="Cremers G."/>
        </authorList>
    </citation>
    <scope>NUCLEOTIDE SEQUENCE [LARGE SCALE GENOMIC DNA]</scope>
    <source>
        <strain evidence="7">MeCH1-AG</strain>
    </source>
</reference>
<evidence type="ECO:0000256" key="3">
    <source>
        <dbReference type="ARBA" id="ARBA00022989"/>
    </source>
</evidence>
<feature type="transmembrane region" description="Helical" evidence="5">
    <location>
        <begin position="21"/>
        <end position="41"/>
    </location>
</feature>
<keyword evidence="2 5" id="KW-0812">Transmembrane</keyword>
<dbReference type="SMART" id="SM00752">
    <property type="entry name" value="HTTM"/>
    <property type="match status" value="1"/>
</dbReference>
<keyword evidence="4 5" id="KW-0472">Membrane</keyword>
<dbReference type="InterPro" id="IPR053934">
    <property type="entry name" value="HTTM_dom"/>
</dbReference>
<evidence type="ECO:0000313" key="7">
    <source>
        <dbReference type="EMBL" id="CAL1240165.1"/>
    </source>
</evidence>
<feature type="transmembrane region" description="Helical" evidence="5">
    <location>
        <begin position="443"/>
        <end position="465"/>
    </location>
</feature>
<evidence type="ECO:0000256" key="2">
    <source>
        <dbReference type="ARBA" id="ARBA00022692"/>
    </source>
</evidence>
<dbReference type="Proteomes" id="UP001497493">
    <property type="component" value="Chromosome"/>
</dbReference>
<dbReference type="RefSeq" id="WP_348759669.1">
    <property type="nucleotide sequence ID" value="NZ_OZ026884.1"/>
</dbReference>
<evidence type="ECO:0000256" key="4">
    <source>
        <dbReference type="ARBA" id="ARBA00023136"/>
    </source>
</evidence>
<accession>A0ABM9NHR8</accession>
<keyword evidence="3 5" id="KW-1133">Transmembrane helix</keyword>
<feature type="transmembrane region" description="Helical" evidence="5">
    <location>
        <begin position="212"/>
        <end position="234"/>
    </location>
</feature>
<sequence>MYRRLRTLLETWLAKKVPATGLGLFRIGFGLVAFQEILFLFHFRHLIFDPLPFIDRASPVLHLFLLLWMAAAGCLALGYRTRWAALANYAFWVIFVVFTPMWQDFDGGFDQLMTGSSFLLMFLPSERALSLDNLRLKLRHSTPTRPYQPPGEVSVLAYTLPLAFSLGLLYFDSGLHKLSAEFWRNGMGAWLPPTMPYYMSALDMSPLLNLKWVEMFIGYTILVFQFLFLPLMWFRPFRVPLLVTGVTFHTGIVLSLNIYPFGFAMLVHYFLMVPFAWWRRLHTRLQHQQPVLTVFYDQDCPLCNRTVIIVRHFDPRGAIAFQGLQSQARHHPELDAIPQATLLRDLHGLDRGGRLYAGLDTYIRILIALGYAAPLGWLLRLPGVYHWANRVYRRIADNRQRLSCDAACPVPVAPAMEDAQPFARWYARYAASDRQIAQRIAKFVVLVLVLQLNSTVHYGLLYRWAGTRPVNPTLVVLDRLSDTLINYSHAFLGITPHALYLHDHFAGYHHIFALAYRDPEGRERWLPFVNREGRLLAPYWGRVQSMWANVAVTAHPSRARLEKFLGKITAYFAVRMGVDLTHADFAIKMKKIRTPMHWEKDLRRDNLAQPWRDVGTVAWRQGRVSVLLPETDLEML</sequence>
<dbReference type="Pfam" id="PF04134">
    <property type="entry name" value="DCC1-like"/>
    <property type="match status" value="1"/>
</dbReference>
<dbReference type="PANTHER" id="PTHR39535:SF2">
    <property type="entry name" value="HTTM DOMAIN-CONTAINING PROTEIN"/>
    <property type="match status" value="1"/>
</dbReference>
<dbReference type="EMBL" id="OZ026884">
    <property type="protein sequence ID" value="CAL1240165.1"/>
    <property type="molecule type" value="Genomic_DNA"/>
</dbReference>
<organism evidence="7 8">
    <name type="scientific">Candidatus Methylocalor cossyra</name>
    <dbReference type="NCBI Taxonomy" id="3108543"/>
    <lineage>
        <taxon>Bacteria</taxon>
        <taxon>Pseudomonadati</taxon>
        <taxon>Pseudomonadota</taxon>
        <taxon>Gammaproteobacteria</taxon>
        <taxon>Methylococcales</taxon>
        <taxon>Methylococcaceae</taxon>
        <taxon>Candidatus Methylocalor</taxon>
    </lineage>
</organism>